<evidence type="ECO:0000256" key="6">
    <source>
        <dbReference type="ARBA" id="ARBA00022840"/>
    </source>
</evidence>
<keyword evidence="2 10" id="KW-0723">Serine/threonine-protein kinase</keyword>
<comment type="caution">
    <text evidence="12">The sequence shown here is derived from an EMBL/GenBank/DDBJ whole genome shotgun (WGS) entry which is preliminary data.</text>
</comment>
<dbReference type="FunFam" id="3.30.200.20:FF:000786">
    <property type="entry name" value="Protein kinase domain protein"/>
    <property type="match status" value="1"/>
</dbReference>
<evidence type="ECO:0000256" key="9">
    <source>
        <dbReference type="PROSITE-ProRule" id="PRU10141"/>
    </source>
</evidence>
<evidence type="ECO:0000256" key="10">
    <source>
        <dbReference type="RuleBase" id="RU000304"/>
    </source>
</evidence>
<comment type="catalytic activity">
    <reaction evidence="7">
        <text>L-threonyl-[protein] + ATP = O-phospho-L-threonyl-[protein] + ADP + H(+)</text>
        <dbReference type="Rhea" id="RHEA:46608"/>
        <dbReference type="Rhea" id="RHEA-COMP:11060"/>
        <dbReference type="Rhea" id="RHEA-COMP:11605"/>
        <dbReference type="ChEBI" id="CHEBI:15378"/>
        <dbReference type="ChEBI" id="CHEBI:30013"/>
        <dbReference type="ChEBI" id="CHEBI:30616"/>
        <dbReference type="ChEBI" id="CHEBI:61977"/>
        <dbReference type="ChEBI" id="CHEBI:456216"/>
        <dbReference type="EC" id="2.7.11.1"/>
    </reaction>
</comment>
<dbReference type="GO" id="GO:0000245">
    <property type="term" value="P:spliceosomal complex assembly"/>
    <property type="evidence" value="ECO:0007669"/>
    <property type="project" value="TreeGrafter"/>
</dbReference>
<evidence type="ECO:0000259" key="11">
    <source>
        <dbReference type="PROSITE" id="PS50011"/>
    </source>
</evidence>
<dbReference type="Proteomes" id="UP000030104">
    <property type="component" value="Unassembled WGS sequence"/>
</dbReference>
<dbReference type="InterPro" id="IPR000719">
    <property type="entry name" value="Prot_kinase_dom"/>
</dbReference>
<keyword evidence="5" id="KW-0418">Kinase</keyword>
<feature type="binding site" evidence="9">
    <location>
        <position position="88"/>
    </location>
    <ligand>
        <name>ATP</name>
        <dbReference type="ChEBI" id="CHEBI:30616"/>
    </ligand>
</feature>
<proteinExistence type="inferred from homology"/>
<dbReference type="OMA" id="CEPLWML"/>
<evidence type="ECO:0000256" key="4">
    <source>
        <dbReference type="ARBA" id="ARBA00022741"/>
    </source>
</evidence>
<dbReference type="EMBL" id="JQGA01000827">
    <property type="protein sequence ID" value="KGO73382.1"/>
    <property type="molecule type" value="Genomic_DNA"/>
</dbReference>
<dbReference type="GO" id="GO:0004674">
    <property type="term" value="F:protein serine/threonine kinase activity"/>
    <property type="evidence" value="ECO:0007669"/>
    <property type="project" value="UniProtKB-KW"/>
</dbReference>
<dbReference type="AlphaFoldDB" id="A0A0A2KZY8"/>
<dbReference type="HOGENOM" id="CLU_000288_81_1_1"/>
<dbReference type="PANTHER" id="PTHR47634:SF9">
    <property type="entry name" value="PROTEIN KINASE DOMAIN-CONTAINING PROTEIN-RELATED"/>
    <property type="match status" value="1"/>
</dbReference>
<keyword evidence="4 9" id="KW-0547">Nucleotide-binding</keyword>
<dbReference type="EC" id="2.7.11.1" evidence="1"/>
<dbReference type="GO" id="GO:0050684">
    <property type="term" value="P:regulation of mRNA processing"/>
    <property type="evidence" value="ECO:0007669"/>
    <property type="project" value="TreeGrafter"/>
</dbReference>
<dbReference type="FunFam" id="1.10.510.10:FF:000922">
    <property type="entry name" value="Protein kinase domain protein"/>
    <property type="match status" value="1"/>
</dbReference>
<dbReference type="PROSITE" id="PS00108">
    <property type="entry name" value="PROTEIN_KINASE_ST"/>
    <property type="match status" value="1"/>
</dbReference>
<dbReference type="PROSITE" id="PS00107">
    <property type="entry name" value="PROTEIN_KINASE_ATP"/>
    <property type="match status" value="1"/>
</dbReference>
<organism evidence="12 13">
    <name type="scientific">Penicillium italicum</name>
    <name type="common">Blue mold</name>
    <dbReference type="NCBI Taxonomy" id="40296"/>
    <lineage>
        <taxon>Eukaryota</taxon>
        <taxon>Fungi</taxon>
        <taxon>Dikarya</taxon>
        <taxon>Ascomycota</taxon>
        <taxon>Pezizomycotina</taxon>
        <taxon>Eurotiomycetes</taxon>
        <taxon>Eurotiomycetidae</taxon>
        <taxon>Eurotiales</taxon>
        <taxon>Aspergillaceae</taxon>
        <taxon>Penicillium</taxon>
    </lineage>
</organism>
<dbReference type="InterPro" id="IPR008271">
    <property type="entry name" value="Ser/Thr_kinase_AS"/>
</dbReference>
<keyword evidence="6 9" id="KW-0067">ATP-binding</keyword>
<keyword evidence="3" id="KW-0808">Transferase</keyword>
<dbReference type="Pfam" id="PF00069">
    <property type="entry name" value="Pkinase"/>
    <property type="match status" value="2"/>
</dbReference>
<comment type="catalytic activity">
    <reaction evidence="8">
        <text>L-seryl-[protein] + ATP = O-phospho-L-seryl-[protein] + ADP + H(+)</text>
        <dbReference type="Rhea" id="RHEA:17989"/>
        <dbReference type="Rhea" id="RHEA-COMP:9863"/>
        <dbReference type="Rhea" id="RHEA-COMP:11604"/>
        <dbReference type="ChEBI" id="CHEBI:15378"/>
        <dbReference type="ChEBI" id="CHEBI:29999"/>
        <dbReference type="ChEBI" id="CHEBI:30616"/>
        <dbReference type="ChEBI" id="CHEBI:83421"/>
        <dbReference type="ChEBI" id="CHEBI:456216"/>
        <dbReference type="EC" id="2.7.11.1"/>
    </reaction>
</comment>
<evidence type="ECO:0000313" key="13">
    <source>
        <dbReference type="Proteomes" id="UP000030104"/>
    </source>
</evidence>
<evidence type="ECO:0000313" key="12">
    <source>
        <dbReference type="EMBL" id="KGO73382.1"/>
    </source>
</evidence>
<comment type="similarity">
    <text evidence="10">Belongs to the protein kinase superfamily.</text>
</comment>
<feature type="domain" description="Protein kinase" evidence="11">
    <location>
        <begin position="54"/>
        <end position="408"/>
    </location>
</feature>
<dbReference type="Gene3D" id="1.10.510.10">
    <property type="entry name" value="Transferase(Phosphotransferase) domain 1"/>
    <property type="match status" value="1"/>
</dbReference>
<evidence type="ECO:0000256" key="3">
    <source>
        <dbReference type="ARBA" id="ARBA00022679"/>
    </source>
</evidence>
<dbReference type="STRING" id="40296.A0A0A2KZY8"/>
<dbReference type="SMART" id="SM00220">
    <property type="entry name" value="S_TKc"/>
    <property type="match status" value="1"/>
</dbReference>
<dbReference type="InterPro" id="IPR011009">
    <property type="entry name" value="Kinase-like_dom_sf"/>
</dbReference>
<evidence type="ECO:0000256" key="5">
    <source>
        <dbReference type="ARBA" id="ARBA00022777"/>
    </source>
</evidence>
<accession>A0A0A2KZY8</accession>
<protein>
    <recommendedName>
        <fullName evidence="1">non-specific serine/threonine protein kinase</fullName>
        <ecNumber evidence="1">2.7.11.1</ecNumber>
    </recommendedName>
</protein>
<keyword evidence="13" id="KW-1185">Reference proteome</keyword>
<dbReference type="GO" id="GO:0005524">
    <property type="term" value="F:ATP binding"/>
    <property type="evidence" value="ECO:0007669"/>
    <property type="project" value="UniProtKB-UniRule"/>
</dbReference>
<dbReference type="PANTHER" id="PTHR47634">
    <property type="entry name" value="PROTEIN KINASE DOMAIN-CONTAINING PROTEIN-RELATED"/>
    <property type="match status" value="1"/>
</dbReference>
<dbReference type="Gene3D" id="3.30.200.20">
    <property type="entry name" value="Phosphorylase Kinase, domain 1"/>
    <property type="match status" value="1"/>
</dbReference>
<dbReference type="InterPro" id="IPR051334">
    <property type="entry name" value="SRPK"/>
</dbReference>
<name>A0A0A2KZY8_PENIT</name>
<sequence length="416" mass="47305">MYLRRIIQSVPCKPSALPAKLLPTADLVEEEHTARYKPQHFYPVRLYEILNNRYQIAAKIGWGTSSTVWLARDLHQWRWLPPRYVAIKVNANNYESRESAEKELRITEHITKANTQHPGRNFVATLLDSFCVASPGGTHICMVFDALCEPLWMLKRRFEGNTIPLDVLKPVSKLMLEGLLYLHTECHVIHTDLKSDNILLALRNQSILESVAQDEMNNPSPRKQLDGRDIYLSRNYWGLSPAEMGRSVITDFGLSVRGDGPPNSHYIQPDGYRAPEVCLGGDWSYSVDVWNLGVMLWDLFYGRGPFDTPQDSCGSGSSDKAHLGKIISLLGPPPPDLLSRGRETSRYFDAKGQFKFPELIGKKDLVSMAKEIDDDDGMPQFVDFISRMLRWRPEDRTTAQDLLSHPWLPQMRPGNG</sequence>
<dbReference type="InterPro" id="IPR017441">
    <property type="entry name" value="Protein_kinase_ATP_BS"/>
</dbReference>
<evidence type="ECO:0000256" key="8">
    <source>
        <dbReference type="ARBA" id="ARBA00048679"/>
    </source>
</evidence>
<dbReference type="OrthoDB" id="5979581at2759"/>
<dbReference type="PROSITE" id="PS50011">
    <property type="entry name" value="PROTEIN_KINASE_DOM"/>
    <property type="match status" value="1"/>
</dbReference>
<evidence type="ECO:0000256" key="1">
    <source>
        <dbReference type="ARBA" id="ARBA00012513"/>
    </source>
</evidence>
<gene>
    <name evidence="12" type="ORF">PITC_085200</name>
</gene>
<evidence type="ECO:0000256" key="7">
    <source>
        <dbReference type="ARBA" id="ARBA00047899"/>
    </source>
</evidence>
<reference evidence="12 13" key="1">
    <citation type="journal article" date="2015" name="Mol. Plant Microbe Interact.">
        <title>Genome, transcriptome, and functional analyses of Penicillium expansum provide new insights into secondary metabolism and pathogenicity.</title>
        <authorList>
            <person name="Ballester A.R."/>
            <person name="Marcet-Houben M."/>
            <person name="Levin E."/>
            <person name="Sela N."/>
            <person name="Selma-Lazaro C."/>
            <person name="Carmona L."/>
            <person name="Wisniewski M."/>
            <person name="Droby S."/>
            <person name="Gonzalez-Candelas L."/>
            <person name="Gabaldon T."/>
        </authorList>
    </citation>
    <scope>NUCLEOTIDE SEQUENCE [LARGE SCALE GENOMIC DNA]</scope>
    <source>
        <strain evidence="12 13">PHI-1</strain>
    </source>
</reference>
<dbReference type="PhylomeDB" id="A0A0A2KZY8"/>
<dbReference type="SUPFAM" id="SSF56112">
    <property type="entry name" value="Protein kinase-like (PK-like)"/>
    <property type="match status" value="1"/>
</dbReference>
<evidence type="ECO:0000256" key="2">
    <source>
        <dbReference type="ARBA" id="ARBA00022527"/>
    </source>
</evidence>